<evidence type="ECO:0000313" key="3">
    <source>
        <dbReference type="Proteomes" id="UP001497744"/>
    </source>
</evidence>
<protein>
    <submittedName>
        <fullName evidence="2">Flagellar hook-associated protein FlgK</fullName>
    </submittedName>
</protein>
<accession>A0AAV4LM02</accession>
<feature type="region of interest" description="Disordered" evidence="1">
    <location>
        <begin position="1"/>
        <end position="32"/>
    </location>
</feature>
<sequence>MEPAVARKPNGSTSSRSRKSQARKKKKENVVADMDAVRRHSVAGPGGYRSHEGRPRAAPLFHDDPSIALGIPVSRYLFKDPLLIGNTRRYFSRHSRRDSLDSVGSGPLGNPRYEPTVTRAPEPVQLSAVADVQLIRGLKLQRLFDEKPDVDNMASALMQLYDRLEYRGNSVKIKPELIDRIVLSALRIRSKTEAHINRASWRMRAVLRQGRRLFTKRRTLRYNAPRIDRNFIGICRLGHRDRNFNDVYENLYKILNKIPGLAQLELMERQLRVKQAAIIRGIEDMKNQISAQKAQLENICELMAKAAETAAAGQLLDMEDDGSV</sequence>
<dbReference type="RefSeq" id="XP_067712931.1">
    <property type="nucleotide sequence ID" value="XM_067856830.1"/>
</dbReference>
<keyword evidence="2" id="KW-0969">Cilium</keyword>
<feature type="compositionally biased region" description="Basic residues" evidence="1">
    <location>
        <begin position="16"/>
        <end position="27"/>
    </location>
</feature>
<dbReference type="GeneID" id="94192343"/>
<dbReference type="EMBL" id="BPLF01000001">
    <property type="protein sequence ID" value="GIX60860.1"/>
    <property type="molecule type" value="Genomic_DNA"/>
</dbReference>
<comment type="caution">
    <text evidence="2">The sequence shown here is derived from an EMBL/GenBank/DDBJ whole genome shotgun (WGS) entry which is preliminary data.</text>
</comment>
<name>A0AAV4LM02_BABCB</name>
<keyword evidence="3" id="KW-1185">Reference proteome</keyword>
<evidence type="ECO:0000313" key="2">
    <source>
        <dbReference type="EMBL" id="GIX60860.1"/>
    </source>
</evidence>
<gene>
    <name evidence="2" type="ORF">BcabD6B2_02950</name>
</gene>
<reference evidence="2 3" key="1">
    <citation type="submission" date="2021-06" db="EMBL/GenBank/DDBJ databases">
        <title>Genome sequence of Babesia caballi.</title>
        <authorList>
            <person name="Yamagishi J."/>
            <person name="Kidaka T."/>
            <person name="Ochi A."/>
        </authorList>
    </citation>
    <scope>NUCLEOTIDE SEQUENCE [LARGE SCALE GENOMIC DNA]</scope>
    <source>
        <strain evidence="2">USDA-D6B2</strain>
    </source>
</reference>
<keyword evidence="2" id="KW-0282">Flagellum</keyword>
<organism evidence="2 3">
    <name type="scientific">Babesia caballi</name>
    <dbReference type="NCBI Taxonomy" id="5871"/>
    <lineage>
        <taxon>Eukaryota</taxon>
        <taxon>Sar</taxon>
        <taxon>Alveolata</taxon>
        <taxon>Apicomplexa</taxon>
        <taxon>Aconoidasida</taxon>
        <taxon>Piroplasmida</taxon>
        <taxon>Babesiidae</taxon>
        <taxon>Babesia</taxon>
    </lineage>
</organism>
<dbReference type="AlphaFoldDB" id="A0AAV4LM02"/>
<feature type="region of interest" description="Disordered" evidence="1">
    <location>
        <begin position="94"/>
        <end position="117"/>
    </location>
</feature>
<evidence type="ECO:0000256" key="1">
    <source>
        <dbReference type="SAM" id="MobiDB-lite"/>
    </source>
</evidence>
<keyword evidence="2" id="KW-0966">Cell projection</keyword>
<proteinExistence type="predicted"/>
<dbReference type="Proteomes" id="UP001497744">
    <property type="component" value="Unassembled WGS sequence"/>
</dbReference>